<dbReference type="InterPro" id="IPR053802">
    <property type="entry name" value="DUF6950"/>
</dbReference>
<protein>
    <recommendedName>
        <fullName evidence="1">DUF6950 domain-containing protein</fullName>
    </recommendedName>
</protein>
<dbReference type="AlphaFoldDB" id="A0A9Q2NMR6"/>
<evidence type="ECO:0000313" key="2">
    <source>
        <dbReference type="EMBL" id="MBM2357359.1"/>
    </source>
</evidence>
<dbReference type="Proteomes" id="UP000809337">
    <property type="component" value="Unassembled WGS sequence"/>
</dbReference>
<proteinExistence type="predicted"/>
<feature type="domain" description="DUF6950" evidence="1">
    <location>
        <begin position="6"/>
        <end position="133"/>
    </location>
</feature>
<comment type="caution">
    <text evidence="2">The sequence shown here is derived from an EMBL/GenBank/DDBJ whole genome shotgun (WGS) entry which is preliminary data.</text>
</comment>
<dbReference type="Pfam" id="PF22262">
    <property type="entry name" value="DUF6950"/>
    <property type="match status" value="1"/>
</dbReference>
<organism evidence="2 3">
    <name type="scientific">Pseudosulfitobacter pseudonitzschiae</name>
    <dbReference type="NCBI Taxonomy" id="1402135"/>
    <lineage>
        <taxon>Bacteria</taxon>
        <taxon>Pseudomonadati</taxon>
        <taxon>Pseudomonadota</taxon>
        <taxon>Alphaproteobacteria</taxon>
        <taxon>Rhodobacterales</taxon>
        <taxon>Roseobacteraceae</taxon>
        <taxon>Pseudosulfitobacter</taxon>
    </lineage>
</organism>
<name>A0A9Q2NMR6_9RHOB</name>
<gene>
    <name evidence="2" type="ORF">JQX14_22675</name>
</gene>
<dbReference type="RefSeq" id="WP_231036121.1">
    <property type="nucleotide sequence ID" value="NZ_JAJNGX010000034.1"/>
</dbReference>
<evidence type="ECO:0000259" key="1">
    <source>
        <dbReference type="Pfam" id="PF22262"/>
    </source>
</evidence>
<evidence type="ECO:0000313" key="3">
    <source>
        <dbReference type="Proteomes" id="UP000809337"/>
    </source>
</evidence>
<reference evidence="2" key="1">
    <citation type="submission" date="2021-01" db="EMBL/GenBank/DDBJ databases">
        <title>Diatom-associated Roseobacters Show Island Model of Population Structure.</title>
        <authorList>
            <person name="Qu L."/>
            <person name="Feng X."/>
            <person name="Chen Y."/>
            <person name="Li L."/>
            <person name="Wang X."/>
            <person name="Hu Z."/>
            <person name="Wang H."/>
            <person name="Luo H."/>
        </authorList>
    </citation>
    <scope>NUCLEOTIDE SEQUENCE</scope>
    <source>
        <strain evidence="2">SM26-45</strain>
    </source>
</reference>
<dbReference type="EMBL" id="JAFBWN010000034">
    <property type="protein sequence ID" value="MBM2357359.1"/>
    <property type="molecule type" value="Genomic_DNA"/>
</dbReference>
<accession>A0A9Q2NMR6</accession>
<sequence>MTGIARLPDWRQRLQTYIQDVSRTPFEEGVNDCALFLAGGVAAMTGVDYGAPFRGRYTTIRGGLRVLRRAGFEDHVALAQHHLAAKPVAFANVGDGAIVLSGNERALGIVQGPNVFVLRPEGLGHVPLAAAHSVLVV</sequence>